<accession>A0A9D1UN07</accession>
<feature type="region of interest" description="Disordered" evidence="1">
    <location>
        <begin position="1"/>
        <end position="21"/>
    </location>
</feature>
<keyword evidence="2" id="KW-1133">Transmembrane helix</keyword>
<evidence type="ECO:0000313" key="4">
    <source>
        <dbReference type="Proteomes" id="UP000824192"/>
    </source>
</evidence>
<sequence>MENKETPVTPEEPEEHRPLTDEEVEALTADLSEEEIQELADAHNEAQRDPNAPKEKKVVGTYWSMGLAIGLCLGSLIGKVFFDDLGTGMTWGAVVGLGIGTCINRKA</sequence>
<reference evidence="3" key="1">
    <citation type="journal article" date="2021" name="PeerJ">
        <title>Extensive microbial diversity within the chicken gut microbiome revealed by metagenomics and culture.</title>
        <authorList>
            <person name="Gilroy R."/>
            <person name="Ravi A."/>
            <person name="Getino M."/>
            <person name="Pursley I."/>
            <person name="Horton D.L."/>
            <person name="Alikhan N.F."/>
            <person name="Baker D."/>
            <person name="Gharbi K."/>
            <person name="Hall N."/>
            <person name="Watson M."/>
            <person name="Adriaenssens E.M."/>
            <person name="Foster-Nyarko E."/>
            <person name="Jarju S."/>
            <person name="Secka A."/>
            <person name="Antonio M."/>
            <person name="Oren A."/>
            <person name="Chaudhuri R.R."/>
            <person name="La Ragione R."/>
            <person name="Hildebrand F."/>
            <person name="Pallen M.J."/>
        </authorList>
    </citation>
    <scope>NUCLEOTIDE SEQUENCE</scope>
    <source>
        <strain evidence="3">ChiGjej6B6-1540</strain>
    </source>
</reference>
<keyword evidence="2" id="KW-0812">Transmembrane</keyword>
<feature type="transmembrane region" description="Helical" evidence="2">
    <location>
        <begin position="62"/>
        <end position="82"/>
    </location>
</feature>
<evidence type="ECO:0000313" key="3">
    <source>
        <dbReference type="EMBL" id="HIW93358.1"/>
    </source>
</evidence>
<dbReference type="AlphaFoldDB" id="A0A9D1UN07"/>
<organism evidence="3 4">
    <name type="scientific">Candidatus Flavonifractor merdipullorum</name>
    <dbReference type="NCBI Taxonomy" id="2838590"/>
    <lineage>
        <taxon>Bacteria</taxon>
        <taxon>Bacillati</taxon>
        <taxon>Bacillota</taxon>
        <taxon>Clostridia</taxon>
        <taxon>Eubacteriales</taxon>
        <taxon>Oscillospiraceae</taxon>
        <taxon>Flavonifractor</taxon>
    </lineage>
</organism>
<proteinExistence type="predicted"/>
<protein>
    <submittedName>
        <fullName evidence="3">Uncharacterized protein</fullName>
    </submittedName>
</protein>
<comment type="caution">
    <text evidence="3">The sequence shown here is derived from an EMBL/GenBank/DDBJ whole genome shotgun (WGS) entry which is preliminary data.</text>
</comment>
<reference evidence="3" key="2">
    <citation type="submission" date="2021-04" db="EMBL/GenBank/DDBJ databases">
        <authorList>
            <person name="Gilroy R."/>
        </authorList>
    </citation>
    <scope>NUCLEOTIDE SEQUENCE</scope>
    <source>
        <strain evidence="3">ChiGjej6B6-1540</strain>
    </source>
</reference>
<name>A0A9D1UN07_9FIRM</name>
<evidence type="ECO:0000256" key="2">
    <source>
        <dbReference type="SAM" id="Phobius"/>
    </source>
</evidence>
<evidence type="ECO:0000256" key="1">
    <source>
        <dbReference type="SAM" id="MobiDB-lite"/>
    </source>
</evidence>
<dbReference type="EMBL" id="DXGA01000048">
    <property type="protein sequence ID" value="HIW93358.1"/>
    <property type="molecule type" value="Genomic_DNA"/>
</dbReference>
<dbReference type="Proteomes" id="UP000824192">
    <property type="component" value="Unassembled WGS sequence"/>
</dbReference>
<feature type="transmembrane region" description="Helical" evidence="2">
    <location>
        <begin position="88"/>
        <end position="104"/>
    </location>
</feature>
<keyword evidence="2" id="KW-0472">Membrane</keyword>
<gene>
    <name evidence="3" type="ORF">H9868_02330</name>
</gene>